<protein>
    <submittedName>
        <fullName evidence="1">Uncharacterized protein</fullName>
    </submittedName>
</protein>
<reference evidence="1" key="1">
    <citation type="submission" date="2014-11" db="EMBL/GenBank/DDBJ databases">
        <authorList>
            <person name="Amaro Gonzalez C."/>
        </authorList>
    </citation>
    <scope>NUCLEOTIDE SEQUENCE</scope>
</reference>
<evidence type="ECO:0000313" key="1">
    <source>
        <dbReference type="EMBL" id="JAI04282.1"/>
    </source>
</evidence>
<organism evidence="1">
    <name type="scientific">Anguilla anguilla</name>
    <name type="common">European freshwater eel</name>
    <name type="synonym">Muraena anguilla</name>
    <dbReference type="NCBI Taxonomy" id="7936"/>
    <lineage>
        <taxon>Eukaryota</taxon>
        <taxon>Metazoa</taxon>
        <taxon>Chordata</taxon>
        <taxon>Craniata</taxon>
        <taxon>Vertebrata</taxon>
        <taxon>Euteleostomi</taxon>
        <taxon>Actinopterygii</taxon>
        <taxon>Neopterygii</taxon>
        <taxon>Teleostei</taxon>
        <taxon>Anguilliformes</taxon>
        <taxon>Anguillidae</taxon>
        <taxon>Anguilla</taxon>
    </lineage>
</organism>
<sequence length="28" mass="3171">MAMNVFGPVGWIRFLLGTLCEVLCFHCL</sequence>
<dbReference type="EMBL" id="GBXM01004296">
    <property type="protein sequence ID" value="JAI04282.1"/>
    <property type="molecule type" value="Transcribed_RNA"/>
</dbReference>
<reference evidence="1" key="2">
    <citation type="journal article" date="2015" name="Fish Shellfish Immunol.">
        <title>Early steps in the European eel (Anguilla anguilla)-Vibrio vulnificus interaction in the gills: Role of the RtxA13 toxin.</title>
        <authorList>
            <person name="Callol A."/>
            <person name="Pajuelo D."/>
            <person name="Ebbesson L."/>
            <person name="Teles M."/>
            <person name="MacKenzie S."/>
            <person name="Amaro C."/>
        </authorList>
    </citation>
    <scope>NUCLEOTIDE SEQUENCE</scope>
</reference>
<name>A0A0E9XPF9_ANGAN</name>
<accession>A0A0E9XPF9</accession>
<proteinExistence type="predicted"/>
<dbReference type="AlphaFoldDB" id="A0A0E9XPF9"/>